<dbReference type="GO" id="GO:0008170">
    <property type="term" value="F:N-methyltransferase activity"/>
    <property type="evidence" value="ECO:0007669"/>
    <property type="project" value="InterPro"/>
</dbReference>
<evidence type="ECO:0008006" key="11">
    <source>
        <dbReference type="Google" id="ProtNLM"/>
    </source>
</evidence>
<dbReference type="PROSITE" id="PS51194">
    <property type="entry name" value="HELICASE_CTER"/>
    <property type="match status" value="1"/>
</dbReference>
<dbReference type="InterPro" id="IPR003587">
    <property type="entry name" value="Hint_dom_N"/>
</dbReference>
<accession>A0A917X1T3</accession>
<dbReference type="GO" id="GO:0032259">
    <property type="term" value="P:methylation"/>
    <property type="evidence" value="ECO:0007669"/>
    <property type="project" value="UniProtKB-KW"/>
</dbReference>
<keyword evidence="1" id="KW-0489">Methyltransferase</keyword>
<keyword evidence="2" id="KW-0808">Transferase</keyword>
<reference evidence="9" key="2">
    <citation type="submission" date="2020-09" db="EMBL/GenBank/DDBJ databases">
        <authorList>
            <person name="Sun Q."/>
            <person name="Ohkuma M."/>
        </authorList>
    </citation>
    <scope>NUCLEOTIDE SEQUENCE</scope>
    <source>
        <strain evidence="9">JCM 19831</strain>
    </source>
</reference>
<keyword evidence="4" id="KW-0068">Autocatalytic cleavage</keyword>
<dbReference type="SUPFAM" id="SSF52540">
    <property type="entry name" value="P-loop containing nucleoside triphosphate hydrolases"/>
    <property type="match status" value="2"/>
</dbReference>
<dbReference type="GO" id="GO:0004519">
    <property type="term" value="F:endonuclease activity"/>
    <property type="evidence" value="ECO:0007669"/>
    <property type="project" value="InterPro"/>
</dbReference>
<dbReference type="Gene3D" id="3.40.50.300">
    <property type="entry name" value="P-loop containing nucleotide triphosphate hydrolases"/>
    <property type="match status" value="2"/>
</dbReference>
<dbReference type="GO" id="GO:0006281">
    <property type="term" value="P:DNA repair"/>
    <property type="evidence" value="ECO:0007669"/>
    <property type="project" value="TreeGrafter"/>
</dbReference>
<dbReference type="Gene3D" id="3.10.28.10">
    <property type="entry name" value="Homing endonucleases"/>
    <property type="match status" value="1"/>
</dbReference>
<dbReference type="CDD" id="cd00081">
    <property type="entry name" value="Hint"/>
    <property type="match status" value="1"/>
</dbReference>
<dbReference type="SUPFAM" id="SSF55608">
    <property type="entry name" value="Homing endonucleases"/>
    <property type="match status" value="1"/>
</dbReference>
<feature type="region of interest" description="Disordered" evidence="6">
    <location>
        <begin position="339"/>
        <end position="475"/>
    </location>
</feature>
<reference evidence="9" key="1">
    <citation type="journal article" date="2014" name="Int. J. Syst. Evol. Microbiol.">
        <title>Complete genome sequence of Corynebacterium casei LMG S-19264T (=DSM 44701T), isolated from a smear-ripened cheese.</title>
        <authorList>
            <consortium name="US DOE Joint Genome Institute (JGI-PGF)"/>
            <person name="Walter F."/>
            <person name="Albersmeier A."/>
            <person name="Kalinowski J."/>
            <person name="Ruckert C."/>
        </authorList>
    </citation>
    <scope>NUCLEOTIDE SEQUENCE</scope>
    <source>
        <strain evidence="9">JCM 19831</strain>
    </source>
</reference>
<dbReference type="InterPro" id="IPR014001">
    <property type="entry name" value="Helicase_ATP-bd"/>
</dbReference>
<dbReference type="InterPro" id="IPR027434">
    <property type="entry name" value="Homing_endonucl"/>
</dbReference>
<dbReference type="PROSITE" id="PS50819">
    <property type="entry name" value="INTEIN_ENDONUCLEASE"/>
    <property type="match status" value="1"/>
</dbReference>
<proteinExistence type="predicted"/>
<keyword evidence="5" id="KW-0651">Protein splicing</keyword>
<dbReference type="InterPro" id="IPR029063">
    <property type="entry name" value="SAM-dependent_MTases_sf"/>
</dbReference>
<keyword evidence="3" id="KW-0378">Hydrolase</keyword>
<evidence type="ECO:0000256" key="4">
    <source>
        <dbReference type="ARBA" id="ARBA00022813"/>
    </source>
</evidence>
<dbReference type="EMBL" id="BMPI01000035">
    <property type="protein sequence ID" value="GGM53633.1"/>
    <property type="molecule type" value="Genomic_DNA"/>
</dbReference>
<evidence type="ECO:0000313" key="10">
    <source>
        <dbReference type="Proteomes" id="UP000642070"/>
    </source>
</evidence>
<evidence type="ECO:0000313" key="9">
    <source>
        <dbReference type="EMBL" id="GGM53633.1"/>
    </source>
</evidence>
<dbReference type="Proteomes" id="UP000642070">
    <property type="component" value="Unassembled WGS sequence"/>
</dbReference>
<dbReference type="InterPro" id="IPR001650">
    <property type="entry name" value="Helicase_C-like"/>
</dbReference>
<feature type="domain" description="DOD-type homing endonuclease" evidence="7">
    <location>
        <begin position="1064"/>
        <end position="1188"/>
    </location>
</feature>
<dbReference type="Gene3D" id="2.170.16.10">
    <property type="entry name" value="Hedgehog/Intein (Hint) domain"/>
    <property type="match status" value="1"/>
</dbReference>
<dbReference type="SMART" id="SM00306">
    <property type="entry name" value="HintN"/>
    <property type="match status" value="1"/>
</dbReference>
<evidence type="ECO:0000259" key="8">
    <source>
        <dbReference type="PROSITE" id="PS51194"/>
    </source>
</evidence>
<evidence type="ECO:0000256" key="1">
    <source>
        <dbReference type="ARBA" id="ARBA00022603"/>
    </source>
</evidence>
<dbReference type="InterPro" id="IPR004042">
    <property type="entry name" value="Intein_endonuc_central"/>
</dbReference>
<evidence type="ECO:0000256" key="6">
    <source>
        <dbReference type="SAM" id="MobiDB-lite"/>
    </source>
</evidence>
<comment type="caution">
    <text evidence="9">The sequence shown here is derived from an EMBL/GenBank/DDBJ whole genome shotgun (WGS) entry which is preliminary data.</text>
</comment>
<dbReference type="Pfam" id="PF01555">
    <property type="entry name" value="N6_N4_Mtase"/>
    <property type="match status" value="1"/>
</dbReference>
<dbReference type="PANTHER" id="PTHR45766">
    <property type="entry name" value="DNA ANNEALING HELICASE AND ENDONUCLEASE ZRANB3 FAMILY MEMBER"/>
    <property type="match status" value="1"/>
</dbReference>
<dbReference type="InterPro" id="IPR027417">
    <property type="entry name" value="P-loop_NTPase"/>
</dbReference>
<evidence type="ECO:0000256" key="2">
    <source>
        <dbReference type="ARBA" id="ARBA00022679"/>
    </source>
</evidence>
<dbReference type="GO" id="GO:0003677">
    <property type="term" value="F:DNA binding"/>
    <property type="evidence" value="ECO:0007669"/>
    <property type="project" value="InterPro"/>
</dbReference>
<evidence type="ECO:0000259" key="7">
    <source>
        <dbReference type="PROSITE" id="PS50819"/>
    </source>
</evidence>
<evidence type="ECO:0000256" key="5">
    <source>
        <dbReference type="ARBA" id="ARBA00023000"/>
    </source>
</evidence>
<dbReference type="Pfam" id="PF00271">
    <property type="entry name" value="Helicase_C"/>
    <property type="match status" value="1"/>
</dbReference>
<keyword evidence="10" id="KW-1185">Reference proteome</keyword>
<dbReference type="InterPro" id="IPR006141">
    <property type="entry name" value="Intein_N"/>
</dbReference>
<dbReference type="InterPro" id="IPR036844">
    <property type="entry name" value="Hint_dom_sf"/>
</dbReference>
<dbReference type="PANTHER" id="PTHR45766:SF6">
    <property type="entry name" value="SWI_SNF-RELATED MATRIX-ASSOCIATED ACTIN-DEPENDENT REGULATOR OF CHROMATIN SUBFAMILY A-LIKE PROTEIN 1"/>
    <property type="match status" value="1"/>
</dbReference>
<protein>
    <recommendedName>
        <fullName evidence="11">DNA methylase</fullName>
    </recommendedName>
</protein>
<dbReference type="GO" id="GO:0016787">
    <property type="term" value="F:hydrolase activity"/>
    <property type="evidence" value="ECO:0007669"/>
    <property type="project" value="UniProtKB-KW"/>
</dbReference>
<feature type="compositionally biased region" description="Basic and acidic residues" evidence="6">
    <location>
        <begin position="339"/>
        <end position="360"/>
    </location>
</feature>
<organism evidence="9 10">
    <name type="scientific">Dactylosporangium sucinum</name>
    <dbReference type="NCBI Taxonomy" id="1424081"/>
    <lineage>
        <taxon>Bacteria</taxon>
        <taxon>Bacillati</taxon>
        <taxon>Actinomycetota</taxon>
        <taxon>Actinomycetes</taxon>
        <taxon>Micromonosporales</taxon>
        <taxon>Micromonosporaceae</taxon>
        <taxon>Dactylosporangium</taxon>
    </lineage>
</organism>
<dbReference type="Gene3D" id="3.40.50.150">
    <property type="entry name" value="Vaccinia Virus protein VP39"/>
    <property type="match status" value="2"/>
</dbReference>
<name>A0A917X1T3_9ACTN</name>
<dbReference type="GO" id="GO:0016539">
    <property type="term" value="P:intein-mediated protein splicing"/>
    <property type="evidence" value="ECO:0007669"/>
    <property type="project" value="InterPro"/>
</dbReference>
<dbReference type="SMART" id="SM00487">
    <property type="entry name" value="DEXDc"/>
    <property type="match status" value="1"/>
</dbReference>
<sequence>MTDLLASRTPATLTAVPTNGGDPYLDFLTDKVDFEQSYGFDIDPADVNPLLKPHQAAIVRWAVHGGRRAIFASFGLGKSVVQLETLRLVLDHTGDKALIVCPLGVRQEFIRDAAMLGITVRFIRRNDEVDGPGIYLTNYESVRDCRLDPNLFDAASLDEASVLRSFGSKTYQTFLTLFDQVKYRFVATATPSPNRYKELIHYAGFLGVMDTGQALTRFFQRDSTKANNLTLYPHKEAEFYLWLNTWAVFLQKPSDLGYPDDGYVLPPIEVVYHEIPVDHSTAGADRDGQIRLFKGGDPLGVTGAAKEKRDTLPGRIEQMMEIVSAQLSRAATCTEPRVLRTEPRAGEGAEADALPRKQGLDRQGAAPRVHDGVPQDLPAAAVDGRGPGGAQPATARAVRGGRRVPIEGTGAGAQLGGEESAGKEGAAAPGVWADDRGIRVDAGQPGWPVSDLPGADDAAGGGPRPRDGRGARDSVSAVQLGTGVLQGQPGDLESSDRVPDQIIIWCDLNDEQRAIERALDERGLTYSSIYGALSVEEVERRLQEWRDRRTYALIGKPVMLGQGMNLQQCNTAVFVGITFKFNDLIQAVHRIQRFGQTRPCAAHLIYAESEREVVRTLQAKWAQHDELTARMTQVIRRHGLDTASITAALTRSIGVDRAEASGDGWFVANNDCVLETRGMADNSIDLIVTSIPFANHYEYTPAVEDFGHTDDNDHFWAQMDHLTPELLRILRPGRIYACHVKDRILFGNVTGAGIPTVSPFHAEAIFHARRHGFDYMGMITVVTDVVRENNQTYRLGWTEQCKDGTKMGVGSPEYILLFHKPQTDRTKGYADVPVVKDKASYTRARWQVDAHAFWRSSGNRTLTPEELAALPADQMSRLFTDQTLREVYDYEHHIATGEALERKGALPATFMSLAPGSHHPDVWHDVNRMLTLNTEQSRRAQAMHVCLARDSLVLTRGGYKPIQQVQVGEQVLTHKGRWRPVIAVQNTGVRPVVQVRAQSVPGLTLTPDHKLWTRDVRGFARKADYVRRVEPGWVPAEDTVGSYINRKLPPAEVPSVADPEVWWIVGRWLADGHIESRGGLVISCAGDEVEALAARLGAFGGNPFRQTGPNCHQVLLRDPDRVLRNLTKACGSGAAGKHLPPDAYTLPAEQAKALLDGYLSGDGHFLADRNRWVASSVSRELLLGMAFLAQRAYGAIASVYPGRPARRGQIEGRDVEMRQDWIFGFNLPDPARRKQPLILDDGAWMKVREAAPTGEVETWNLRVEEDESYTAENCVVKNCPLQFDIVDRLISRYSNPGDLVFDPFGGLFTVPVRALKLGRRGRAVELNAGYFRDGVGYLRATERELSAPSLFDLLDLDAA</sequence>
<gene>
    <name evidence="9" type="ORF">GCM10007977_064020</name>
</gene>
<evidence type="ECO:0000256" key="3">
    <source>
        <dbReference type="ARBA" id="ARBA00022801"/>
    </source>
</evidence>
<dbReference type="PROSITE" id="PS50817">
    <property type="entry name" value="INTEIN_N_TER"/>
    <property type="match status" value="1"/>
</dbReference>
<dbReference type="SUPFAM" id="SSF51294">
    <property type="entry name" value="Hedgehog/intein (Hint) domain"/>
    <property type="match status" value="1"/>
</dbReference>
<dbReference type="SUPFAM" id="SSF53335">
    <property type="entry name" value="S-adenosyl-L-methionine-dependent methyltransferases"/>
    <property type="match status" value="1"/>
</dbReference>
<dbReference type="GO" id="GO:0031297">
    <property type="term" value="P:replication fork processing"/>
    <property type="evidence" value="ECO:0007669"/>
    <property type="project" value="TreeGrafter"/>
</dbReference>
<feature type="domain" description="Helicase C-terminal" evidence="8">
    <location>
        <begin position="491"/>
        <end position="643"/>
    </location>
</feature>
<dbReference type="InterPro" id="IPR002941">
    <property type="entry name" value="DNA_methylase_N4/N6"/>
</dbReference>